<name>A0A6A3G2P9_9STRA</name>
<organism evidence="1 2">
    <name type="scientific">Phytophthora rubi</name>
    <dbReference type="NCBI Taxonomy" id="129364"/>
    <lineage>
        <taxon>Eukaryota</taxon>
        <taxon>Sar</taxon>
        <taxon>Stramenopiles</taxon>
        <taxon>Oomycota</taxon>
        <taxon>Peronosporomycetes</taxon>
        <taxon>Peronosporales</taxon>
        <taxon>Peronosporaceae</taxon>
        <taxon>Phytophthora</taxon>
    </lineage>
</organism>
<protein>
    <submittedName>
        <fullName evidence="1">Uncharacterized protein</fullName>
    </submittedName>
</protein>
<gene>
    <name evidence="1" type="ORF">PR001_g33788</name>
</gene>
<evidence type="ECO:0000313" key="2">
    <source>
        <dbReference type="Proteomes" id="UP000429607"/>
    </source>
</evidence>
<proteinExistence type="predicted"/>
<reference evidence="1 2" key="1">
    <citation type="submission" date="2018-09" db="EMBL/GenBank/DDBJ databases">
        <title>Genomic investigation of the strawberry pathogen Phytophthora fragariae indicates pathogenicity is determined by transcriptional variation in three key races.</title>
        <authorList>
            <person name="Adams T.M."/>
            <person name="Armitage A.D."/>
            <person name="Sobczyk M.K."/>
            <person name="Bates H.J."/>
            <person name="Dunwell J.M."/>
            <person name="Nellist C.F."/>
            <person name="Harrison R.J."/>
        </authorList>
    </citation>
    <scope>NUCLEOTIDE SEQUENCE [LARGE SCALE GENOMIC DNA]</scope>
    <source>
        <strain evidence="1 2">SCRP249</strain>
    </source>
</reference>
<comment type="caution">
    <text evidence="1">The sequence shown here is derived from an EMBL/GenBank/DDBJ whole genome shotgun (WGS) entry which is preliminary data.</text>
</comment>
<sequence>MATSCGLFVAAGGRGANIVTCSNCPRTRSLPESTARRRMKVVYILCNEIF</sequence>
<dbReference type="Proteomes" id="UP000429607">
    <property type="component" value="Unassembled WGS sequence"/>
</dbReference>
<dbReference type="AlphaFoldDB" id="A0A6A3G2P9"/>
<accession>A0A6A3G2P9</accession>
<evidence type="ECO:0000313" key="1">
    <source>
        <dbReference type="EMBL" id="KAE8951293.1"/>
    </source>
</evidence>
<dbReference type="EMBL" id="QXFV01012903">
    <property type="protein sequence ID" value="KAE8951293.1"/>
    <property type="molecule type" value="Genomic_DNA"/>
</dbReference>